<dbReference type="InterPro" id="IPR057642">
    <property type="entry name" value="TXNDC16_2nd"/>
</dbReference>
<feature type="domain" description="TXNDC16 second thioredoxin-like" evidence="2">
    <location>
        <begin position="129"/>
        <end position="230"/>
    </location>
</feature>
<protein>
    <submittedName>
        <fullName evidence="3">Uncharacterized protein</fullName>
    </submittedName>
</protein>
<evidence type="ECO:0000313" key="4">
    <source>
        <dbReference type="Proteomes" id="UP001152795"/>
    </source>
</evidence>
<name>A0A6S7GRY3_PARCT</name>
<organism evidence="3 4">
    <name type="scientific">Paramuricea clavata</name>
    <name type="common">Red gorgonian</name>
    <name type="synonym">Violescent sea-whip</name>
    <dbReference type="NCBI Taxonomy" id="317549"/>
    <lineage>
        <taxon>Eukaryota</taxon>
        <taxon>Metazoa</taxon>
        <taxon>Cnidaria</taxon>
        <taxon>Anthozoa</taxon>
        <taxon>Octocorallia</taxon>
        <taxon>Malacalcyonacea</taxon>
        <taxon>Plexauridae</taxon>
        <taxon>Paramuricea</taxon>
    </lineage>
</organism>
<feature type="domain" description="TXNDC16 N-terminal" evidence="1">
    <location>
        <begin position="24"/>
        <end position="125"/>
    </location>
</feature>
<dbReference type="AlphaFoldDB" id="A0A6S7GRY3"/>
<dbReference type="OrthoDB" id="427280at2759"/>
<dbReference type="Pfam" id="PF24508">
    <property type="entry name" value="TXNDC16_N"/>
    <property type="match status" value="1"/>
</dbReference>
<comment type="caution">
    <text evidence="3">The sequence shown here is derived from an EMBL/GenBank/DDBJ whole genome shotgun (WGS) entry which is preliminary data.</text>
</comment>
<dbReference type="Pfam" id="PF24509">
    <property type="entry name" value="TXNDC16_2nd"/>
    <property type="match status" value="1"/>
</dbReference>
<dbReference type="SUPFAM" id="SSF52833">
    <property type="entry name" value="Thioredoxin-like"/>
    <property type="match status" value="1"/>
</dbReference>
<dbReference type="PANTHER" id="PTHR22699:SF1">
    <property type="entry name" value="THIOREDOXIN DOMAIN-CONTAINING PROTEIN 16"/>
    <property type="match status" value="1"/>
</dbReference>
<gene>
    <name evidence="3" type="ORF">PACLA_8A063911</name>
</gene>
<dbReference type="PANTHER" id="PTHR22699">
    <property type="entry name" value="THIOREDOXIN DOMAIN-CONTAINING PROTEIN 16"/>
    <property type="match status" value="1"/>
</dbReference>
<dbReference type="InterPro" id="IPR036249">
    <property type="entry name" value="Thioredoxin-like_sf"/>
</dbReference>
<keyword evidence="4" id="KW-1185">Reference proteome</keyword>
<dbReference type="Proteomes" id="UP001152795">
    <property type="component" value="Unassembled WGS sequence"/>
</dbReference>
<evidence type="ECO:0000313" key="3">
    <source>
        <dbReference type="EMBL" id="CAB3992466.1"/>
    </source>
</evidence>
<dbReference type="InterPro" id="IPR040090">
    <property type="entry name" value="TXNDC16"/>
</dbReference>
<reference evidence="3" key="1">
    <citation type="submission" date="2020-04" db="EMBL/GenBank/DDBJ databases">
        <authorList>
            <person name="Alioto T."/>
            <person name="Alioto T."/>
            <person name="Gomez Garrido J."/>
        </authorList>
    </citation>
    <scope>NUCLEOTIDE SEQUENCE</scope>
    <source>
        <strain evidence="3">A484AB</strain>
    </source>
</reference>
<sequence>MLVSKIIVVLIILNVQTIVSRASIVELASDEIDDFVKTLDTRVIYFETKDAQTKYPLFIEEYTQSAHSLGSYGVQFGKVNCSTENHKYCSEPSDPSLFVFRDEKLQRSFPIKKLNNEHSIVANILHRFLLKDELIVVQTEDDLKKILVDSKGKENIILTNVKEIGMKDHRNLLEVAFAYGDSFKFYLSTKLPKDMYGASSKLKAFLCKEKDCDVRHYDNEFRVISLASFIQSLTLPQAIILGEDKKIPYTNKDLVSIPINRVYMFVKDLKDPEGYRAELEEVAAKVRSAVGFIVVQ</sequence>
<feature type="non-terminal residue" evidence="3">
    <location>
        <position position="1"/>
    </location>
</feature>
<accession>A0A6S7GRY3</accession>
<dbReference type="EMBL" id="CACRXK020002059">
    <property type="protein sequence ID" value="CAB3992466.1"/>
    <property type="molecule type" value="Genomic_DNA"/>
</dbReference>
<evidence type="ECO:0000259" key="2">
    <source>
        <dbReference type="Pfam" id="PF24509"/>
    </source>
</evidence>
<evidence type="ECO:0000259" key="1">
    <source>
        <dbReference type="Pfam" id="PF24508"/>
    </source>
</evidence>
<proteinExistence type="predicted"/>
<dbReference type="InterPro" id="IPR057639">
    <property type="entry name" value="TXNDC16_N"/>
</dbReference>